<dbReference type="RefSeq" id="WP_048698211.1">
    <property type="nucleotide sequence ID" value="NZ_HG764815.1"/>
</dbReference>
<dbReference type="AlphaFoldDB" id="W6K2T5"/>
<accession>W6K2T5</accession>
<dbReference type="Proteomes" id="UP000035763">
    <property type="component" value="Unassembled WGS sequence"/>
</dbReference>
<reference evidence="1 2" key="1">
    <citation type="journal article" date="2013" name="ISME J.">
        <title>A metabolic model for members of the genus Tetrasphaera involved in enhanced biological phosphorus removal.</title>
        <authorList>
            <person name="Kristiansen R."/>
            <person name="Nguyen H.T.T."/>
            <person name="Saunders A.M."/>
            <person name="Nielsen J.L."/>
            <person name="Wimmer R."/>
            <person name="Le V.Q."/>
            <person name="McIlroy S.J."/>
            <person name="Petrovski S."/>
            <person name="Seviour R.J."/>
            <person name="Calteau A."/>
            <person name="Nielsen K.L."/>
            <person name="Nielsen P.H."/>
        </authorList>
    </citation>
    <scope>NUCLEOTIDE SEQUENCE [LARGE SCALE GENOMIC DNA]</scope>
    <source>
        <strain evidence="1 2">Ben110</strain>
    </source>
</reference>
<sequence length="119" mass="12741">MSQPPAPASSSRARAAAQLGYEVAGQIQEELAALEWSVAPQTVAGCTPPDLRVAAWHDGLLLTLRARDGFVDVWRTRDCPARQGAQLIAATPPGWQQFADRNVRLLVALRDAQGGANRA</sequence>
<protein>
    <submittedName>
        <fullName evidence="1">Uncharacterized protein</fullName>
    </submittedName>
</protein>
<comment type="caution">
    <text evidence="1">The sequence shown here is derived from an EMBL/GenBank/DDBJ whole genome shotgun (WGS) entry which is preliminary data.</text>
</comment>
<name>W6K2T5_9MICO</name>
<proteinExistence type="predicted"/>
<gene>
    <name evidence="1" type="ORF">BN11_1940014</name>
</gene>
<keyword evidence="2" id="KW-1185">Reference proteome</keyword>
<dbReference type="EMBL" id="CAJA01000106">
    <property type="protein sequence ID" value="CCH72734.1"/>
    <property type="molecule type" value="Genomic_DNA"/>
</dbReference>
<evidence type="ECO:0000313" key="1">
    <source>
        <dbReference type="EMBL" id="CCH72734.1"/>
    </source>
</evidence>
<organism evidence="1 2">
    <name type="scientific">Nostocoides australiense Ben110</name>
    <dbReference type="NCBI Taxonomy" id="1193182"/>
    <lineage>
        <taxon>Bacteria</taxon>
        <taxon>Bacillati</taxon>
        <taxon>Actinomycetota</taxon>
        <taxon>Actinomycetes</taxon>
        <taxon>Micrococcales</taxon>
        <taxon>Intrasporangiaceae</taxon>
        <taxon>Nostocoides</taxon>
    </lineage>
</organism>
<dbReference type="OrthoDB" id="9804933at2"/>
<dbReference type="STRING" id="1193182.BN11_1940014"/>
<evidence type="ECO:0000313" key="2">
    <source>
        <dbReference type="Proteomes" id="UP000035763"/>
    </source>
</evidence>